<proteinExistence type="inferred from homology"/>
<keyword evidence="2" id="KW-1277">Toxin-antitoxin system</keyword>
<protein>
    <submittedName>
        <fullName evidence="3">Plasmid stabilization protein</fullName>
    </submittedName>
</protein>
<organism evidence="3 4">
    <name type="scientific">Methylobacterium platani</name>
    <dbReference type="NCBI Taxonomy" id="427683"/>
    <lineage>
        <taxon>Bacteria</taxon>
        <taxon>Pseudomonadati</taxon>
        <taxon>Pseudomonadota</taxon>
        <taxon>Alphaproteobacteria</taxon>
        <taxon>Hyphomicrobiales</taxon>
        <taxon>Methylobacteriaceae</taxon>
        <taxon>Methylobacterium</taxon>
    </lineage>
</organism>
<comment type="caution">
    <text evidence="3">The sequence shown here is derived from an EMBL/GenBank/DDBJ whole genome shotgun (WGS) entry which is preliminary data.</text>
</comment>
<accession>A0A179SGM1</accession>
<dbReference type="PANTHER" id="PTHR33755:SF6">
    <property type="entry name" value="PLASMID STABILIZATION SYSTEM PROTEIN"/>
    <property type="match status" value="1"/>
</dbReference>
<dbReference type="EMBL" id="LWHQ01000013">
    <property type="protein sequence ID" value="OAS26137.1"/>
    <property type="molecule type" value="Genomic_DNA"/>
</dbReference>
<reference evidence="3 4" key="1">
    <citation type="submission" date="2016-04" db="EMBL/GenBank/DDBJ databases">
        <authorList>
            <person name="Evans L.H."/>
            <person name="Alamgir A."/>
            <person name="Owens N."/>
            <person name="Weber N.D."/>
            <person name="Virtaneva K."/>
            <person name="Barbian K."/>
            <person name="Babar A."/>
            <person name="Rosenke K."/>
        </authorList>
    </citation>
    <scope>NUCLEOTIDE SEQUENCE [LARGE SCALE GENOMIC DNA]</scope>
    <source>
        <strain evidence="3 4">PMB02</strain>
    </source>
</reference>
<sequence length="111" mass="12674">MRRLRVELQPEALADLSDIFEVVWQVSRNLTTAKGFVRRIRNRCTRIGDAPHGGRPRDDLEPGLRTVPFEHSAVIAYRVEPERVLITNVFYGGQDFEALFRDHAPDDDADG</sequence>
<dbReference type="STRING" id="427683.A5481_07260"/>
<dbReference type="OrthoDB" id="9814952at2"/>
<comment type="similarity">
    <text evidence="1">Belongs to the RelE toxin family.</text>
</comment>
<dbReference type="InterPro" id="IPR051803">
    <property type="entry name" value="TA_system_RelE-like_toxin"/>
</dbReference>
<evidence type="ECO:0000256" key="1">
    <source>
        <dbReference type="ARBA" id="ARBA00006226"/>
    </source>
</evidence>
<evidence type="ECO:0000313" key="4">
    <source>
        <dbReference type="Proteomes" id="UP000078316"/>
    </source>
</evidence>
<dbReference type="InterPro" id="IPR035093">
    <property type="entry name" value="RelE/ParE_toxin_dom_sf"/>
</dbReference>
<evidence type="ECO:0000313" key="3">
    <source>
        <dbReference type="EMBL" id="OAS26137.1"/>
    </source>
</evidence>
<dbReference type="Pfam" id="PF05016">
    <property type="entry name" value="ParE_toxin"/>
    <property type="match status" value="1"/>
</dbReference>
<dbReference type="RefSeq" id="WP_048435959.1">
    <property type="nucleotide sequence ID" value="NZ_LWHQ01000013.1"/>
</dbReference>
<dbReference type="AlphaFoldDB" id="A0A179SGM1"/>
<dbReference type="PANTHER" id="PTHR33755">
    <property type="entry name" value="TOXIN PARE1-RELATED"/>
    <property type="match status" value="1"/>
</dbReference>
<dbReference type="InterPro" id="IPR007712">
    <property type="entry name" value="RelE/ParE_toxin"/>
</dbReference>
<evidence type="ECO:0000256" key="2">
    <source>
        <dbReference type="ARBA" id="ARBA00022649"/>
    </source>
</evidence>
<dbReference type="Proteomes" id="UP000078316">
    <property type="component" value="Unassembled WGS sequence"/>
</dbReference>
<dbReference type="Gene3D" id="3.30.2310.20">
    <property type="entry name" value="RelE-like"/>
    <property type="match status" value="1"/>
</dbReference>
<gene>
    <name evidence="3" type="ORF">A5481_07260</name>
</gene>
<name>A0A179SGM1_9HYPH</name>